<gene>
    <name evidence="2" type="ORF">LWI29_025042</name>
</gene>
<reference evidence="2" key="2">
    <citation type="submission" date="2023-06" db="EMBL/GenBank/DDBJ databases">
        <authorList>
            <person name="Swenson N.G."/>
            <person name="Wegrzyn J.L."/>
            <person name="Mcevoy S.L."/>
        </authorList>
    </citation>
    <scope>NUCLEOTIDE SEQUENCE</scope>
    <source>
        <strain evidence="2">NS2018</strain>
        <tissue evidence="2">Leaf</tissue>
    </source>
</reference>
<dbReference type="EMBL" id="JAUESC010000002">
    <property type="protein sequence ID" value="KAK0605286.1"/>
    <property type="molecule type" value="Genomic_DNA"/>
</dbReference>
<reference evidence="2" key="1">
    <citation type="journal article" date="2022" name="Plant J.">
        <title>Strategies of tolerance reflected in two North American maple genomes.</title>
        <authorList>
            <person name="McEvoy S.L."/>
            <person name="Sezen U.U."/>
            <person name="Trouern-Trend A."/>
            <person name="McMahon S.M."/>
            <person name="Schaberg P.G."/>
            <person name="Yang J."/>
            <person name="Wegrzyn J.L."/>
            <person name="Swenson N.G."/>
        </authorList>
    </citation>
    <scope>NUCLEOTIDE SEQUENCE</scope>
    <source>
        <strain evidence="2">NS2018</strain>
    </source>
</reference>
<evidence type="ECO:0000313" key="3">
    <source>
        <dbReference type="Proteomes" id="UP001168877"/>
    </source>
</evidence>
<keyword evidence="3" id="KW-1185">Reference proteome</keyword>
<organism evidence="2 3">
    <name type="scientific">Acer saccharum</name>
    <name type="common">Sugar maple</name>
    <dbReference type="NCBI Taxonomy" id="4024"/>
    <lineage>
        <taxon>Eukaryota</taxon>
        <taxon>Viridiplantae</taxon>
        <taxon>Streptophyta</taxon>
        <taxon>Embryophyta</taxon>
        <taxon>Tracheophyta</taxon>
        <taxon>Spermatophyta</taxon>
        <taxon>Magnoliopsida</taxon>
        <taxon>eudicotyledons</taxon>
        <taxon>Gunneridae</taxon>
        <taxon>Pentapetalae</taxon>
        <taxon>rosids</taxon>
        <taxon>malvids</taxon>
        <taxon>Sapindales</taxon>
        <taxon>Sapindaceae</taxon>
        <taxon>Hippocastanoideae</taxon>
        <taxon>Acereae</taxon>
        <taxon>Acer</taxon>
    </lineage>
</organism>
<comment type="caution">
    <text evidence="2">The sequence shown here is derived from an EMBL/GenBank/DDBJ whole genome shotgun (WGS) entry which is preliminary data.</text>
</comment>
<dbReference type="Proteomes" id="UP001168877">
    <property type="component" value="Unassembled WGS sequence"/>
</dbReference>
<feature type="region of interest" description="Disordered" evidence="1">
    <location>
        <begin position="97"/>
        <end position="119"/>
    </location>
</feature>
<proteinExistence type="predicted"/>
<evidence type="ECO:0000313" key="2">
    <source>
        <dbReference type="EMBL" id="KAK0605286.1"/>
    </source>
</evidence>
<sequence length="202" mass="22638">MKKFKVLPYAVCNPKGKINLEKRQVDFSVRESSSISNSSEFEEGIRQGRFSNSAFFRGKDSKNGDGLSMKAYKVDKEVDRWVGNEIYLVPVEAQLNSKPTSPSLGDDISKGGSGHSTSVKKKKRDIEVLIKRGKHKFMSSKNYSLSSKIVLDSQKDPDSVDIISRSQWNLEEEITKVIEKGVSLGIDLKRSKEIDGCNDAWN</sequence>
<dbReference type="AlphaFoldDB" id="A0AA39T9C5"/>
<evidence type="ECO:0000256" key="1">
    <source>
        <dbReference type="SAM" id="MobiDB-lite"/>
    </source>
</evidence>
<name>A0AA39T9C5_ACESA</name>
<accession>A0AA39T9C5</accession>
<protein>
    <submittedName>
        <fullName evidence="2">Uncharacterized protein</fullName>
    </submittedName>
</protein>